<dbReference type="OrthoDB" id="3265715at2759"/>
<keyword evidence="4" id="KW-1185">Reference proteome</keyword>
<feature type="region of interest" description="Disordered" evidence="1">
    <location>
        <begin position="84"/>
        <end position="137"/>
    </location>
</feature>
<comment type="caution">
    <text evidence="3">The sequence shown here is derived from an EMBL/GenBank/DDBJ whole genome shotgun (WGS) entry which is preliminary data.</text>
</comment>
<keyword evidence="2" id="KW-0472">Membrane</keyword>
<dbReference type="Proteomes" id="UP000521943">
    <property type="component" value="Unassembled WGS sequence"/>
</dbReference>
<evidence type="ECO:0000256" key="1">
    <source>
        <dbReference type="SAM" id="MobiDB-lite"/>
    </source>
</evidence>
<reference evidence="3 4" key="1">
    <citation type="submission" date="2020-07" db="EMBL/GenBank/DDBJ databases">
        <title>Comparative genomics of pyrophilous fungi reveals a link between fire events and developmental genes.</title>
        <authorList>
            <consortium name="DOE Joint Genome Institute"/>
            <person name="Steindorff A.S."/>
            <person name="Carver A."/>
            <person name="Calhoun S."/>
            <person name="Stillman K."/>
            <person name="Liu H."/>
            <person name="Lipzen A."/>
            <person name="Pangilinan J."/>
            <person name="Labutti K."/>
            <person name="Bruns T.D."/>
            <person name="Grigoriev I.V."/>
        </authorList>
    </citation>
    <scope>NUCLEOTIDE SEQUENCE [LARGE SCALE GENOMIC DNA]</scope>
    <source>
        <strain evidence="3 4">CBS 144469</strain>
    </source>
</reference>
<sequence>MRCLSATLHPSIRPSAPFLVLASGSPLHILTKPHSALTLTPSLFSSDKKRNVATFGAAVGGSVGVLALFSAGLALSIIRRRYRAKKRERRDREANPTTHRPILPSSPRTGEMAQSSSDSFVPRFFPGTEVPPSDPPGYNDVVGQDIDRSRASGPVSHHLPYLVALQQAELDAASGRGSHPYFHPEPHRAGTPEDMSYADIPPSDPPPPGVEVDLEALGCGEGGLMPRVPPALPLPGPSFPEALRIGNSTRSAEETPDPGSLPMLTPEPSPHNQSMVNVLTSSSRPAGLSIPMPMPTMVDSNHSAPVS</sequence>
<evidence type="ECO:0000256" key="2">
    <source>
        <dbReference type="SAM" id="Phobius"/>
    </source>
</evidence>
<protein>
    <submittedName>
        <fullName evidence="3">Uncharacterized protein</fullName>
    </submittedName>
</protein>
<feature type="compositionally biased region" description="Polar residues" evidence="1">
    <location>
        <begin position="270"/>
        <end position="284"/>
    </location>
</feature>
<feature type="compositionally biased region" description="Polar residues" evidence="1">
    <location>
        <begin position="106"/>
        <end position="119"/>
    </location>
</feature>
<gene>
    <name evidence="3" type="ORF">DFP72DRAFT_895103</name>
</gene>
<keyword evidence="2" id="KW-1133">Transmembrane helix</keyword>
<evidence type="ECO:0000313" key="4">
    <source>
        <dbReference type="Proteomes" id="UP000521943"/>
    </source>
</evidence>
<dbReference type="EMBL" id="JACGCI010000027">
    <property type="protein sequence ID" value="KAF6756276.1"/>
    <property type="molecule type" value="Genomic_DNA"/>
</dbReference>
<name>A0A8H6M8R8_9AGAR</name>
<feature type="transmembrane region" description="Helical" evidence="2">
    <location>
        <begin position="52"/>
        <end position="78"/>
    </location>
</feature>
<accession>A0A8H6M8R8</accession>
<feature type="region of interest" description="Disordered" evidence="1">
    <location>
        <begin position="248"/>
        <end position="307"/>
    </location>
</feature>
<evidence type="ECO:0000313" key="3">
    <source>
        <dbReference type="EMBL" id="KAF6756276.1"/>
    </source>
</evidence>
<dbReference type="AlphaFoldDB" id="A0A8H6M8R8"/>
<keyword evidence="2" id="KW-0812">Transmembrane</keyword>
<proteinExistence type="predicted"/>
<feature type="compositionally biased region" description="Polar residues" evidence="1">
    <location>
        <begin position="298"/>
        <end position="307"/>
    </location>
</feature>
<organism evidence="3 4">
    <name type="scientific">Ephemerocybe angulata</name>
    <dbReference type="NCBI Taxonomy" id="980116"/>
    <lineage>
        <taxon>Eukaryota</taxon>
        <taxon>Fungi</taxon>
        <taxon>Dikarya</taxon>
        <taxon>Basidiomycota</taxon>
        <taxon>Agaricomycotina</taxon>
        <taxon>Agaricomycetes</taxon>
        <taxon>Agaricomycetidae</taxon>
        <taxon>Agaricales</taxon>
        <taxon>Agaricineae</taxon>
        <taxon>Psathyrellaceae</taxon>
        <taxon>Ephemerocybe</taxon>
    </lineage>
</organism>